<reference evidence="5" key="1">
    <citation type="submission" date="2025-08" db="UniProtKB">
        <authorList>
            <consortium name="Ensembl"/>
        </authorList>
    </citation>
    <scope>IDENTIFICATION</scope>
</reference>
<feature type="compositionally biased region" description="Basic and acidic residues" evidence="3">
    <location>
        <begin position="140"/>
        <end position="160"/>
    </location>
</feature>
<evidence type="ECO:0000313" key="5">
    <source>
        <dbReference type="Ensembl" id="ENSPKIP00000002314.1"/>
    </source>
</evidence>
<keyword evidence="6" id="KW-1185">Reference proteome</keyword>
<dbReference type="Pfam" id="PF03250">
    <property type="entry name" value="Tropomodulin"/>
    <property type="match status" value="1"/>
</dbReference>
<dbReference type="Ensembl" id="ENSPKIT00000026257.1">
    <property type="protein sequence ID" value="ENSPKIP00000002314.1"/>
    <property type="gene ID" value="ENSPKIG00000020255.1"/>
</dbReference>
<dbReference type="GO" id="GO:0007015">
    <property type="term" value="P:actin filament organization"/>
    <property type="evidence" value="ECO:0007669"/>
    <property type="project" value="TreeGrafter"/>
</dbReference>
<evidence type="ECO:0000259" key="4">
    <source>
        <dbReference type="PROSITE" id="PS51082"/>
    </source>
</evidence>
<feature type="compositionally biased region" description="Basic and acidic residues" evidence="3">
    <location>
        <begin position="112"/>
        <end position="124"/>
    </location>
</feature>
<dbReference type="InterPro" id="IPR004934">
    <property type="entry name" value="TMOD"/>
</dbReference>
<evidence type="ECO:0000256" key="3">
    <source>
        <dbReference type="SAM" id="MobiDB-lite"/>
    </source>
</evidence>
<evidence type="ECO:0000256" key="2">
    <source>
        <dbReference type="ARBA" id="ARBA00022490"/>
    </source>
</evidence>
<dbReference type="GeneTree" id="ENSGT00940000159825"/>
<dbReference type="GO" id="GO:0051694">
    <property type="term" value="P:pointed-end actin filament capping"/>
    <property type="evidence" value="ECO:0007669"/>
    <property type="project" value="InterPro"/>
</dbReference>
<dbReference type="GO" id="GO:0003779">
    <property type="term" value="F:actin binding"/>
    <property type="evidence" value="ECO:0007669"/>
    <property type="project" value="InterPro"/>
</dbReference>
<protein>
    <submittedName>
        <fullName evidence="5">Leiomodin 1</fullName>
    </submittedName>
</protein>
<feature type="compositionally biased region" description="Basic and acidic residues" evidence="3">
    <location>
        <begin position="87"/>
        <end position="99"/>
    </location>
</feature>
<dbReference type="GO" id="GO:0005865">
    <property type="term" value="C:striated muscle thin filament"/>
    <property type="evidence" value="ECO:0007669"/>
    <property type="project" value="TreeGrafter"/>
</dbReference>
<feature type="compositionally biased region" description="Low complexity" evidence="3">
    <location>
        <begin position="174"/>
        <end position="185"/>
    </location>
</feature>
<feature type="region of interest" description="Disordered" evidence="3">
    <location>
        <begin position="79"/>
        <end position="247"/>
    </location>
</feature>
<evidence type="ECO:0000313" key="6">
    <source>
        <dbReference type="Proteomes" id="UP000261540"/>
    </source>
</evidence>
<dbReference type="PANTHER" id="PTHR10901">
    <property type="entry name" value="TROPOMODULIN"/>
    <property type="match status" value="1"/>
</dbReference>
<organism evidence="5 6">
    <name type="scientific">Paramormyrops kingsleyae</name>
    <dbReference type="NCBI Taxonomy" id="1676925"/>
    <lineage>
        <taxon>Eukaryota</taxon>
        <taxon>Metazoa</taxon>
        <taxon>Chordata</taxon>
        <taxon>Craniata</taxon>
        <taxon>Vertebrata</taxon>
        <taxon>Euteleostomi</taxon>
        <taxon>Actinopterygii</taxon>
        <taxon>Neopterygii</taxon>
        <taxon>Teleostei</taxon>
        <taxon>Osteoglossocephala</taxon>
        <taxon>Osteoglossomorpha</taxon>
        <taxon>Osteoglossiformes</taxon>
        <taxon>Mormyridae</taxon>
        <taxon>Paramormyrops</taxon>
    </lineage>
</organism>
<dbReference type="GO" id="GO:0005523">
    <property type="term" value="F:tropomyosin binding"/>
    <property type="evidence" value="ECO:0007669"/>
    <property type="project" value="InterPro"/>
</dbReference>
<feature type="region of interest" description="Disordered" evidence="3">
    <location>
        <begin position="29"/>
        <end position="50"/>
    </location>
</feature>
<feature type="domain" description="WH2" evidence="4">
    <location>
        <begin position="245"/>
        <end position="264"/>
    </location>
</feature>
<dbReference type="AlphaFoldDB" id="A0A3B3Q919"/>
<proteinExistence type="predicted"/>
<keyword evidence="2" id="KW-0963">Cytoplasm</keyword>
<comment type="subcellular location">
    <subcellularLocation>
        <location evidence="1">Cytoplasm</location>
    </subcellularLocation>
</comment>
<dbReference type="GO" id="GO:0030239">
    <property type="term" value="P:myofibril assembly"/>
    <property type="evidence" value="ECO:0007669"/>
    <property type="project" value="TreeGrafter"/>
</dbReference>
<dbReference type="InterPro" id="IPR003124">
    <property type="entry name" value="WH2_dom"/>
</dbReference>
<feature type="compositionally biased region" description="Polar residues" evidence="3">
    <location>
        <begin position="102"/>
        <end position="111"/>
    </location>
</feature>
<accession>A0A3B3Q919</accession>
<name>A0A3B3Q919_9TELE</name>
<dbReference type="Proteomes" id="UP000261540">
    <property type="component" value="Unplaced"/>
</dbReference>
<reference evidence="5" key="2">
    <citation type="submission" date="2025-09" db="UniProtKB">
        <authorList>
            <consortium name="Ensembl"/>
        </authorList>
    </citation>
    <scope>IDENTIFICATION</scope>
</reference>
<dbReference type="PANTHER" id="PTHR10901:SF5">
    <property type="entry name" value="LEIOMODIN-1"/>
    <property type="match status" value="1"/>
</dbReference>
<sequence>MSEDLDIDNLLANLSPEEVEELENELTMIDPDPNVPVGLRQRNQTEKEPSTFYNREALLDFCEHETKKLIERELSSKLKTGVGVETVGKEEGKTHEKRLQSKTKVSQQQDQNVHEGNKERDKKKAICRMNEASQLQDAPDQPKNRRVSEKNMARQDKSEATEGLQKACPKDSSKSLQLSPSSSPKKTPRKKDRSKSDTKTEPTIYQTQPPPAPVLDGKLLRKFLRPSSERKLDNQSGDQGVERNPRDQLLASIRSSNLYKLKKLIYIKMMSFTLTMIFCY</sequence>
<dbReference type="PROSITE" id="PS51082">
    <property type="entry name" value="WH2"/>
    <property type="match status" value="1"/>
</dbReference>
<dbReference type="GO" id="GO:0006936">
    <property type="term" value="P:muscle contraction"/>
    <property type="evidence" value="ECO:0007669"/>
    <property type="project" value="TreeGrafter"/>
</dbReference>
<evidence type="ECO:0000256" key="1">
    <source>
        <dbReference type="ARBA" id="ARBA00004496"/>
    </source>
</evidence>